<evidence type="ECO:0000313" key="1">
    <source>
        <dbReference type="EMBL" id="KAJ7753925.1"/>
    </source>
</evidence>
<dbReference type="AlphaFoldDB" id="A0AAD7J1N4"/>
<gene>
    <name evidence="1" type="ORF">DFH07DRAFT_505760</name>
</gene>
<sequence length="186" mass="21195">MQTIVILSSAWIPAQLFGALVYVPIAEDLFFPDVSFTRFTFACLHSDYSSTSHFARRSRFDRIRIRYVPSTFNSCFPERKHNICSENNIRGKIELFMRRQHGPRIQRSSEAEADFLFSAVADSERQLPFARRPSYREDFHDLTTGRVSRSVPVDGTARSSIPETVNKPLAQTKSLVLDASGRISSD</sequence>
<evidence type="ECO:0000313" key="2">
    <source>
        <dbReference type="Proteomes" id="UP001215280"/>
    </source>
</evidence>
<keyword evidence="2" id="KW-1185">Reference proteome</keyword>
<proteinExistence type="predicted"/>
<name>A0AAD7J1N4_9AGAR</name>
<accession>A0AAD7J1N4</accession>
<protein>
    <submittedName>
        <fullName evidence="1">Uncharacterized protein</fullName>
    </submittedName>
</protein>
<comment type="caution">
    <text evidence="1">The sequence shown here is derived from an EMBL/GenBank/DDBJ whole genome shotgun (WGS) entry which is preliminary data.</text>
</comment>
<organism evidence="1 2">
    <name type="scientific">Mycena maculata</name>
    <dbReference type="NCBI Taxonomy" id="230809"/>
    <lineage>
        <taxon>Eukaryota</taxon>
        <taxon>Fungi</taxon>
        <taxon>Dikarya</taxon>
        <taxon>Basidiomycota</taxon>
        <taxon>Agaricomycotina</taxon>
        <taxon>Agaricomycetes</taxon>
        <taxon>Agaricomycetidae</taxon>
        <taxon>Agaricales</taxon>
        <taxon>Marasmiineae</taxon>
        <taxon>Mycenaceae</taxon>
        <taxon>Mycena</taxon>
    </lineage>
</organism>
<reference evidence="1" key="1">
    <citation type="submission" date="2023-03" db="EMBL/GenBank/DDBJ databases">
        <title>Massive genome expansion in bonnet fungi (Mycena s.s.) driven by repeated elements and novel gene families across ecological guilds.</title>
        <authorList>
            <consortium name="Lawrence Berkeley National Laboratory"/>
            <person name="Harder C.B."/>
            <person name="Miyauchi S."/>
            <person name="Viragh M."/>
            <person name="Kuo A."/>
            <person name="Thoen E."/>
            <person name="Andreopoulos B."/>
            <person name="Lu D."/>
            <person name="Skrede I."/>
            <person name="Drula E."/>
            <person name="Henrissat B."/>
            <person name="Morin E."/>
            <person name="Kohler A."/>
            <person name="Barry K."/>
            <person name="LaButti K."/>
            <person name="Morin E."/>
            <person name="Salamov A."/>
            <person name="Lipzen A."/>
            <person name="Mereny Z."/>
            <person name="Hegedus B."/>
            <person name="Baldrian P."/>
            <person name="Stursova M."/>
            <person name="Weitz H."/>
            <person name="Taylor A."/>
            <person name="Grigoriev I.V."/>
            <person name="Nagy L.G."/>
            <person name="Martin F."/>
            <person name="Kauserud H."/>
        </authorList>
    </citation>
    <scope>NUCLEOTIDE SEQUENCE</scope>
    <source>
        <strain evidence="1">CBHHK188m</strain>
    </source>
</reference>
<dbReference type="Proteomes" id="UP001215280">
    <property type="component" value="Unassembled WGS sequence"/>
</dbReference>
<dbReference type="EMBL" id="JARJLG010000069">
    <property type="protein sequence ID" value="KAJ7753925.1"/>
    <property type="molecule type" value="Genomic_DNA"/>
</dbReference>